<accession>A0AAJ5YXH8</accession>
<keyword evidence="2" id="KW-0963">Cytoplasm</keyword>
<evidence type="ECO:0008006" key="8">
    <source>
        <dbReference type="Google" id="ProtNLM"/>
    </source>
</evidence>
<dbReference type="GO" id="GO:0045504">
    <property type="term" value="F:dynein heavy chain binding"/>
    <property type="evidence" value="ECO:0007669"/>
    <property type="project" value="TreeGrafter"/>
</dbReference>
<feature type="compositionally biased region" description="Basic and acidic residues" evidence="5">
    <location>
        <begin position="18"/>
        <end position="30"/>
    </location>
</feature>
<dbReference type="Proteomes" id="UP001217582">
    <property type="component" value="Chromosome 2"/>
</dbReference>
<comment type="subcellular location">
    <subcellularLocation>
        <location evidence="1">Cytoplasm</location>
    </subcellularLocation>
</comment>
<dbReference type="GO" id="GO:0045503">
    <property type="term" value="F:dynein light chain binding"/>
    <property type="evidence" value="ECO:0007669"/>
    <property type="project" value="TreeGrafter"/>
</dbReference>
<dbReference type="InterPro" id="IPR001680">
    <property type="entry name" value="WD40_rpt"/>
</dbReference>
<dbReference type="PANTHER" id="PTHR12442">
    <property type="entry name" value="DYNEIN INTERMEDIATE CHAIN"/>
    <property type="match status" value="1"/>
</dbReference>
<dbReference type="InterPro" id="IPR015943">
    <property type="entry name" value="WD40/YVTN_repeat-like_dom_sf"/>
</dbReference>
<evidence type="ECO:0000313" key="7">
    <source>
        <dbReference type="Proteomes" id="UP001217582"/>
    </source>
</evidence>
<dbReference type="SMART" id="SM00320">
    <property type="entry name" value="WD40"/>
    <property type="match status" value="6"/>
</dbReference>
<proteinExistence type="predicted"/>
<evidence type="ECO:0000313" key="6">
    <source>
        <dbReference type="EMBL" id="WFD14791.1"/>
    </source>
</evidence>
<dbReference type="EMBL" id="CP119917">
    <property type="protein sequence ID" value="WFD14791.1"/>
    <property type="molecule type" value="Genomic_DNA"/>
</dbReference>
<keyword evidence="3" id="KW-0853">WD repeat</keyword>
<dbReference type="GO" id="GO:0005868">
    <property type="term" value="C:cytoplasmic dynein complex"/>
    <property type="evidence" value="ECO:0007669"/>
    <property type="project" value="TreeGrafter"/>
</dbReference>
<protein>
    <recommendedName>
        <fullName evidence="8">Cytoplasmic dynein 1 intermediate chain 2</fullName>
    </recommendedName>
</protein>
<dbReference type="PANTHER" id="PTHR12442:SF22">
    <property type="entry name" value="CYTOPLASMIC DYNEIN 1 INTERMEDIATE CHAIN-RELATED"/>
    <property type="match status" value="1"/>
</dbReference>
<feature type="region of interest" description="Disordered" evidence="5">
    <location>
        <begin position="18"/>
        <end position="109"/>
    </location>
</feature>
<dbReference type="GO" id="GO:0010970">
    <property type="term" value="P:transport along microtubule"/>
    <property type="evidence" value="ECO:0007669"/>
    <property type="project" value="TreeGrafter"/>
</dbReference>
<feature type="compositionally biased region" description="Low complexity" evidence="5">
    <location>
        <begin position="70"/>
        <end position="83"/>
    </location>
</feature>
<dbReference type="InterPro" id="IPR036322">
    <property type="entry name" value="WD40_repeat_dom_sf"/>
</dbReference>
<feature type="compositionally biased region" description="Pro residues" evidence="5">
    <location>
        <begin position="53"/>
        <end position="69"/>
    </location>
</feature>
<organism evidence="6 7">
    <name type="scientific">Malassezia arunalokei</name>
    <dbReference type="NCBI Taxonomy" id="1514897"/>
    <lineage>
        <taxon>Eukaryota</taxon>
        <taxon>Fungi</taxon>
        <taxon>Dikarya</taxon>
        <taxon>Basidiomycota</taxon>
        <taxon>Ustilaginomycotina</taxon>
        <taxon>Malasseziomycetes</taxon>
        <taxon>Malasseziales</taxon>
        <taxon>Malasseziaceae</taxon>
        <taxon>Malassezia</taxon>
    </lineage>
</organism>
<dbReference type="SUPFAM" id="SSF50978">
    <property type="entry name" value="WD40 repeat-like"/>
    <property type="match status" value="1"/>
</dbReference>
<dbReference type="AlphaFoldDB" id="A0AAJ5YXH8"/>
<keyword evidence="7" id="KW-1185">Reference proteome</keyword>
<dbReference type="GO" id="GO:0005737">
    <property type="term" value="C:cytoplasm"/>
    <property type="evidence" value="ECO:0007669"/>
    <property type="project" value="UniProtKB-SubCell"/>
</dbReference>
<dbReference type="Gene3D" id="2.130.10.10">
    <property type="entry name" value="YVTN repeat-like/Quinoprotein amine dehydrogenase"/>
    <property type="match status" value="2"/>
</dbReference>
<keyword evidence="4" id="KW-0677">Repeat</keyword>
<name>A0AAJ5YXH8_9BASI</name>
<reference evidence="6 7" key="1">
    <citation type="submission" date="2023-03" db="EMBL/GenBank/DDBJ databases">
        <title>Mating type loci evolution in Malassezia.</title>
        <authorList>
            <person name="Coelho M.A."/>
        </authorList>
    </citation>
    <scope>NUCLEOTIDE SEQUENCE [LARGE SCALE GENOMIC DNA]</scope>
    <source>
        <strain evidence="6 7">CBS 13387</strain>
    </source>
</reference>
<evidence type="ECO:0000256" key="2">
    <source>
        <dbReference type="ARBA" id="ARBA00022490"/>
    </source>
</evidence>
<sequence length="610" mass="66730">MAGRRAEIEAKRAKLAELRRAREEREEKARQRPSTAPPSVDELVASLLASSRPEPPPPPPAPAAAPAPAPAAAAARASSPTPARGEAGADERGDAPPPPPRAPARDTPIPERLLYTKQVQTDPVDEPIPAPAAAAAAEAPVATAPTAVEARPRQPVQPDFVDFVHAKTMVMERILDEPYNVLTDYTRVPTDAPESPSMQLVRTFFDDTLLATRAVTDVDWSTHHPELVVASYNRKRVLRHEDDHDGLVAVWNLHVRDRPEMVFTAPTDVVSVLASPFHPHLFVGGTFGGQVLLWDARQRGLPVQRTPWAFSSGGTHGAPVYALRIAGSAHAHHLWSASTDGLVCTWSLDMLARPQETIPLTNPMHPRSARMHVTSIDAASHDPSRFFVATDEGNVFDAQRVDRAGLQAGLDTAHVYVGHTAPVTRIETHPTHMLDERLPASIADLFLTASMDATTALWQPASTPAEPRVFYPHAHPRIATNTRTNPLAFRHAAWAPITPLARFEHAHDYVMDARWHPQHPAVFCQADAGGHVDVFHLTQHTECPVHSARVPGDRGVHRVAWERRRPTATRLAAGGMDGRLHVYQLPEAAVHVRGDADVAEMERLLSRWHA</sequence>
<dbReference type="InterPro" id="IPR050687">
    <property type="entry name" value="Dynein_IC"/>
</dbReference>
<evidence type="ECO:0000256" key="5">
    <source>
        <dbReference type="SAM" id="MobiDB-lite"/>
    </source>
</evidence>
<gene>
    <name evidence="6" type="ORF">MARU1_000797</name>
</gene>
<evidence type="ECO:0000256" key="3">
    <source>
        <dbReference type="ARBA" id="ARBA00022574"/>
    </source>
</evidence>
<evidence type="ECO:0000256" key="1">
    <source>
        <dbReference type="ARBA" id="ARBA00004496"/>
    </source>
</evidence>
<evidence type="ECO:0000256" key="4">
    <source>
        <dbReference type="ARBA" id="ARBA00022737"/>
    </source>
</evidence>